<accession>A0ACA9SCI9</accession>
<feature type="non-terminal residue" evidence="1">
    <location>
        <position position="1"/>
    </location>
</feature>
<dbReference type="EMBL" id="CAJVQC010103089">
    <property type="protein sequence ID" value="CAG8832198.1"/>
    <property type="molecule type" value="Genomic_DNA"/>
</dbReference>
<proteinExistence type="predicted"/>
<comment type="caution">
    <text evidence="1">The sequence shown here is derived from an EMBL/GenBank/DDBJ whole genome shotgun (WGS) entry which is preliminary data.</text>
</comment>
<evidence type="ECO:0000313" key="1">
    <source>
        <dbReference type="EMBL" id="CAG8832198.1"/>
    </source>
</evidence>
<dbReference type="Proteomes" id="UP000789920">
    <property type="component" value="Unassembled WGS sequence"/>
</dbReference>
<gene>
    <name evidence="1" type="ORF">RPERSI_LOCUS28380</name>
</gene>
<reference evidence="1" key="1">
    <citation type="submission" date="2021-06" db="EMBL/GenBank/DDBJ databases">
        <authorList>
            <person name="Kallberg Y."/>
            <person name="Tangrot J."/>
            <person name="Rosling A."/>
        </authorList>
    </citation>
    <scope>NUCLEOTIDE SEQUENCE</scope>
    <source>
        <strain evidence="1">MA461A</strain>
    </source>
</reference>
<protein>
    <submittedName>
        <fullName evidence="1">5313_t:CDS:1</fullName>
    </submittedName>
</protein>
<sequence>ETTRPPVRTPKTQRKQTRPPTRTAKNHAISFQEYQEKHIKPFHKNTASDNTSDDTITTPTMTPTTTPERHQLVTIHQQRH</sequence>
<organism evidence="1 2">
    <name type="scientific">Racocetra persica</name>
    <dbReference type="NCBI Taxonomy" id="160502"/>
    <lineage>
        <taxon>Eukaryota</taxon>
        <taxon>Fungi</taxon>
        <taxon>Fungi incertae sedis</taxon>
        <taxon>Mucoromycota</taxon>
        <taxon>Glomeromycotina</taxon>
        <taxon>Glomeromycetes</taxon>
        <taxon>Diversisporales</taxon>
        <taxon>Gigasporaceae</taxon>
        <taxon>Racocetra</taxon>
    </lineage>
</organism>
<evidence type="ECO:0000313" key="2">
    <source>
        <dbReference type="Proteomes" id="UP000789920"/>
    </source>
</evidence>
<keyword evidence="2" id="KW-1185">Reference proteome</keyword>
<name>A0ACA9SCI9_9GLOM</name>